<dbReference type="RefSeq" id="XP_024705181.1">
    <property type="nucleotide sequence ID" value="XM_024850693.1"/>
</dbReference>
<comment type="caution">
    <text evidence="1">The sequence shown here is derived from an EMBL/GenBank/DDBJ whole genome shotgun (WGS) entry which is preliminary data.</text>
</comment>
<reference evidence="1 2" key="1">
    <citation type="submission" date="2016-12" db="EMBL/GenBank/DDBJ databases">
        <title>The genomes of Aspergillus section Nigri reveals drivers in fungal speciation.</title>
        <authorList>
            <consortium name="DOE Joint Genome Institute"/>
            <person name="Vesth T.C."/>
            <person name="Nybo J."/>
            <person name="Theobald S."/>
            <person name="Brandl J."/>
            <person name="Frisvad J.C."/>
            <person name="Nielsen K.F."/>
            <person name="Lyhne E.K."/>
            <person name="Kogle M.E."/>
            <person name="Kuo A."/>
            <person name="Riley R."/>
            <person name="Clum A."/>
            <person name="Nolan M."/>
            <person name="Lipzen A."/>
            <person name="Salamov A."/>
            <person name="Henrissat B."/>
            <person name="Wiebenga A."/>
            <person name="De Vries R.P."/>
            <person name="Grigoriev I.V."/>
            <person name="Mortensen U.H."/>
            <person name="Andersen M.R."/>
            <person name="Baker S.E."/>
        </authorList>
    </citation>
    <scope>NUCLEOTIDE SEQUENCE [LARGE SCALE GENOMIC DNA]</scope>
    <source>
        <strain evidence="1 2">IBT 23096</strain>
    </source>
</reference>
<protein>
    <submittedName>
        <fullName evidence="1">Uncharacterized protein</fullName>
    </submittedName>
</protein>
<dbReference type="GeneID" id="36558392"/>
<dbReference type="InterPro" id="IPR021276">
    <property type="entry name" value="DUF2855"/>
</dbReference>
<evidence type="ECO:0000313" key="1">
    <source>
        <dbReference type="EMBL" id="PLB49879.1"/>
    </source>
</evidence>
<name>A0A2I2GAH3_9EURO</name>
<dbReference type="Pfam" id="PF11017">
    <property type="entry name" value="DUF2855"/>
    <property type="match status" value="1"/>
</dbReference>
<organism evidence="1 2">
    <name type="scientific">Aspergillus steynii IBT 23096</name>
    <dbReference type="NCBI Taxonomy" id="1392250"/>
    <lineage>
        <taxon>Eukaryota</taxon>
        <taxon>Fungi</taxon>
        <taxon>Dikarya</taxon>
        <taxon>Ascomycota</taxon>
        <taxon>Pezizomycotina</taxon>
        <taxon>Eurotiomycetes</taxon>
        <taxon>Eurotiomycetidae</taxon>
        <taxon>Eurotiales</taxon>
        <taxon>Aspergillaceae</taxon>
        <taxon>Aspergillus</taxon>
        <taxon>Aspergillus subgen. Circumdati</taxon>
    </lineage>
</organism>
<gene>
    <name evidence="1" type="ORF">P170DRAFT_445323</name>
</gene>
<dbReference type="AlphaFoldDB" id="A0A2I2GAH3"/>
<dbReference type="Proteomes" id="UP000234275">
    <property type="component" value="Unassembled WGS sequence"/>
</dbReference>
<dbReference type="STRING" id="1392250.A0A2I2GAH3"/>
<keyword evidence="2" id="KW-1185">Reference proteome</keyword>
<accession>A0A2I2GAH3</accession>
<dbReference type="EMBL" id="MSFO01000003">
    <property type="protein sequence ID" value="PLB49879.1"/>
    <property type="molecule type" value="Genomic_DNA"/>
</dbReference>
<dbReference type="VEuPathDB" id="FungiDB:P170DRAFT_445323"/>
<evidence type="ECO:0000313" key="2">
    <source>
        <dbReference type="Proteomes" id="UP000234275"/>
    </source>
</evidence>
<proteinExistence type="predicted"/>
<dbReference type="OrthoDB" id="192702at2759"/>
<sequence length="402" mass="44497">MQIHAVSKSNNADHSTITLTPSLNPLSPALTSSNLSYARAGHFIRWWDTYPLPSNSPAPYNNQAAWGIVLAWRYGIVLESTTSIQPGTQTWGFWPTADTPVDLNLTPGQSSDHWIETSVHRQALMPLYNIYVVTNEKDKERMAWSAVFDGIWRAGYLMSEYVLNPQRPIHPLGDSAGLPWTAEDADISEAMVSALAASTKTARSFVYNLARRSTGSPLGLVLVSSSPGPLVYPVANAAFSVHAISYDELAKSAEWLGDRKPKKLVVLDFGPRGDGLNQLCDVIERTEELEMSKRVIIQIGSQQKVYTAEELQASRHAMVTKSKIQYNTSGVQDTLLQGDNPGDYLTPVDERWGQWLNDRAVAVPDMRLVWRQGIDGPQGIHGGWERLCRGDVGSDECLVYEL</sequence>